<gene>
    <name evidence="2" type="ORF">TBRA_LOCUS5865</name>
</gene>
<sequence length="208" mass="23306">MFKPRFRTSTFVTTHTHTHMYSGSFLAFTYIAASSSPSLLKMHTLYTAMCTVATAAKAAETPPRPKKGLLYTYTYNLDRKEYIDIKKHAARGYGVTHYNTAKSRHIGSQLPPKFVNSYRSARARGWITTTFPTTSRVVDATKLLCSSSMQTRAQLAKQMQGTTTRRRSESRAASSSAASPLLSHERRRTTTTRNTFTSAGSKQLWSSR</sequence>
<keyword evidence="3" id="KW-1185">Reference proteome</keyword>
<dbReference type="AlphaFoldDB" id="A0A6H5I7R3"/>
<feature type="region of interest" description="Disordered" evidence="1">
    <location>
        <begin position="154"/>
        <end position="208"/>
    </location>
</feature>
<feature type="compositionally biased region" description="Polar residues" evidence="1">
    <location>
        <begin position="198"/>
        <end position="208"/>
    </location>
</feature>
<organism evidence="2 3">
    <name type="scientific">Trichogramma brassicae</name>
    <dbReference type="NCBI Taxonomy" id="86971"/>
    <lineage>
        <taxon>Eukaryota</taxon>
        <taxon>Metazoa</taxon>
        <taxon>Ecdysozoa</taxon>
        <taxon>Arthropoda</taxon>
        <taxon>Hexapoda</taxon>
        <taxon>Insecta</taxon>
        <taxon>Pterygota</taxon>
        <taxon>Neoptera</taxon>
        <taxon>Endopterygota</taxon>
        <taxon>Hymenoptera</taxon>
        <taxon>Apocrita</taxon>
        <taxon>Proctotrupomorpha</taxon>
        <taxon>Chalcidoidea</taxon>
        <taxon>Trichogrammatidae</taxon>
        <taxon>Trichogramma</taxon>
    </lineage>
</organism>
<proteinExistence type="predicted"/>
<evidence type="ECO:0000256" key="1">
    <source>
        <dbReference type="SAM" id="MobiDB-lite"/>
    </source>
</evidence>
<protein>
    <submittedName>
        <fullName evidence="2">Uncharacterized protein</fullName>
    </submittedName>
</protein>
<evidence type="ECO:0000313" key="3">
    <source>
        <dbReference type="Proteomes" id="UP000479190"/>
    </source>
</evidence>
<reference evidence="2 3" key="1">
    <citation type="submission" date="2020-02" db="EMBL/GenBank/DDBJ databases">
        <authorList>
            <person name="Ferguson B K."/>
        </authorList>
    </citation>
    <scope>NUCLEOTIDE SEQUENCE [LARGE SCALE GENOMIC DNA]</scope>
</reference>
<evidence type="ECO:0000313" key="2">
    <source>
        <dbReference type="EMBL" id="CAB0033967.1"/>
    </source>
</evidence>
<name>A0A6H5I7R3_9HYME</name>
<accession>A0A6H5I7R3</accession>
<dbReference type="EMBL" id="CADCXV010000729">
    <property type="protein sequence ID" value="CAB0033967.1"/>
    <property type="molecule type" value="Genomic_DNA"/>
</dbReference>
<dbReference type="Proteomes" id="UP000479190">
    <property type="component" value="Unassembled WGS sequence"/>
</dbReference>
<feature type="compositionally biased region" description="Polar residues" evidence="1">
    <location>
        <begin position="154"/>
        <end position="163"/>
    </location>
</feature>